<evidence type="ECO:0000256" key="1">
    <source>
        <dbReference type="ARBA" id="ARBA00003701"/>
    </source>
</evidence>
<evidence type="ECO:0000256" key="7">
    <source>
        <dbReference type="ARBA" id="ARBA00022692"/>
    </source>
</evidence>
<evidence type="ECO:0000256" key="10">
    <source>
        <dbReference type="ARBA" id="ARBA00022989"/>
    </source>
</evidence>
<keyword evidence="6" id="KW-0808">Transferase</keyword>
<accession>A0AA39FFS2</accession>
<feature type="transmembrane region" description="Helical" evidence="17">
    <location>
        <begin position="74"/>
        <end position="102"/>
    </location>
</feature>
<proteinExistence type="inferred from homology"/>
<dbReference type="EC" id="2.5.1.18" evidence="5"/>
<dbReference type="PANTHER" id="PTHR10689:SF6">
    <property type="entry name" value="MICROSOMAL GLUTATHIONE S-TRANSFERASE 1"/>
    <property type="match status" value="1"/>
</dbReference>
<organism evidence="18 19">
    <name type="scientific">Microctonus hyperodae</name>
    <name type="common">Parasitoid wasp</name>
    <dbReference type="NCBI Taxonomy" id="165561"/>
    <lineage>
        <taxon>Eukaryota</taxon>
        <taxon>Metazoa</taxon>
        <taxon>Ecdysozoa</taxon>
        <taxon>Arthropoda</taxon>
        <taxon>Hexapoda</taxon>
        <taxon>Insecta</taxon>
        <taxon>Pterygota</taxon>
        <taxon>Neoptera</taxon>
        <taxon>Endopterygota</taxon>
        <taxon>Hymenoptera</taxon>
        <taxon>Apocrita</taxon>
        <taxon>Ichneumonoidea</taxon>
        <taxon>Braconidae</taxon>
        <taxon>Euphorinae</taxon>
        <taxon>Microctonus</taxon>
    </lineage>
</organism>
<evidence type="ECO:0000256" key="6">
    <source>
        <dbReference type="ARBA" id="ARBA00022679"/>
    </source>
</evidence>
<reference evidence="18" key="2">
    <citation type="submission" date="2023-03" db="EMBL/GenBank/DDBJ databases">
        <authorList>
            <person name="Inwood S.N."/>
            <person name="Skelly J.G."/>
            <person name="Guhlin J."/>
            <person name="Harrop T.W.R."/>
            <person name="Goldson S.G."/>
            <person name="Dearden P.K."/>
        </authorList>
    </citation>
    <scope>NUCLEOTIDE SEQUENCE</scope>
    <source>
        <strain evidence="18">Lincoln</strain>
        <tissue evidence="18">Whole body</tissue>
    </source>
</reference>
<evidence type="ECO:0000313" key="19">
    <source>
        <dbReference type="Proteomes" id="UP001168972"/>
    </source>
</evidence>
<dbReference type="GO" id="GO:0005789">
    <property type="term" value="C:endoplasmic reticulum membrane"/>
    <property type="evidence" value="ECO:0007669"/>
    <property type="project" value="UniProtKB-SubCell"/>
</dbReference>
<keyword evidence="8" id="KW-1000">Mitochondrion outer membrane</keyword>
<dbReference type="GO" id="GO:0004364">
    <property type="term" value="F:glutathione transferase activity"/>
    <property type="evidence" value="ECO:0007669"/>
    <property type="project" value="UniProtKB-EC"/>
</dbReference>
<dbReference type="EMBL" id="JAQQBR010001831">
    <property type="protein sequence ID" value="KAK0168544.1"/>
    <property type="molecule type" value="Genomic_DNA"/>
</dbReference>
<dbReference type="InterPro" id="IPR001129">
    <property type="entry name" value="Membr-assoc_MAPEG"/>
</dbReference>
<comment type="subcellular location">
    <subcellularLocation>
        <location evidence="3">Endoplasmic reticulum membrane</location>
        <topology evidence="3">Multi-pass membrane protein</topology>
    </subcellularLocation>
    <subcellularLocation>
        <location evidence="2">Mitochondrion outer membrane</location>
    </subcellularLocation>
</comment>
<keyword evidence="10 17" id="KW-1133">Transmembrane helix</keyword>
<reference evidence="18" key="1">
    <citation type="journal article" date="2023" name="bioRxiv">
        <title>Scaffold-level genome assemblies of two parasitoid biocontrol wasps reveal the parthenogenesis mechanism and an associated novel virus.</title>
        <authorList>
            <person name="Inwood S."/>
            <person name="Skelly J."/>
            <person name="Guhlin J."/>
            <person name="Harrop T."/>
            <person name="Goldson S."/>
            <person name="Dearden P."/>
        </authorList>
    </citation>
    <scope>NUCLEOTIDE SEQUENCE</scope>
    <source>
        <strain evidence="18">Lincoln</strain>
        <tissue evidence="18">Whole body</tissue>
    </source>
</reference>
<dbReference type="Gene3D" id="1.20.120.550">
    <property type="entry name" value="Membrane associated eicosanoid/glutathione metabolism-like domain"/>
    <property type="match status" value="1"/>
</dbReference>
<evidence type="ECO:0000256" key="9">
    <source>
        <dbReference type="ARBA" id="ARBA00022824"/>
    </source>
</evidence>
<evidence type="ECO:0000256" key="13">
    <source>
        <dbReference type="ARBA" id="ARBA00023136"/>
    </source>
</evidence>
<dbReference type="GO" id="GO:0005741">
    <property type="term" value="C:mitochondrial outer membrane"/>
    <property type="evidence" value="ECO:0007669"/>
    <property type="project" value="UniProtKB-SubCell"/>
</dbReference>
<evidence type="ECO:0000256" key="14">
    <source>
        <dbReference type="ARBA" id="ARBA00038540"/>
    </source>
</evidence>
<keyword evidence="12" id="KW-0496">Mitochondrion</keyword>
<evidence type="ECO:0000256" key="5">
    <source>
        <dbReference type="ARBA" id="ARBA00012452"/>
    </source>
</evidence>
<evidence type="ECO:0000256" key="15">
    <source>
        <dbReference type="ARBA" id="ARBA00039397"/>
    </source>
</evidence>
<dbReference type="Pfam" id="PF01124">
    <property type="entry name" value="MAPEG"/>
    <property type="match status" value="1"/>
</dbReference>
<dbReference type="Proteomes" id="UP001168972">
    <property type="component" value="Unassembled WGS sequence"/>
</dbReference>
<comment type="similarity">
    <text evidence="4">Belongs to the MAPEG family.</text>
</comment>
<evidence type="ECO:0000256" key="4">
    <source>
        <dbReference type="ARBA" id="ARBA00010459"/>
    </source>
</evidence>
<evidence type="ECO:0000256" key="12">
    <source>
        <dbReference type="ARBA" id="ARBA00023128"/>
    </source>
</evidence>
<evidence type="ECO:0000256" key="8">
    <source>
        <dbReference type="ARBA" id="ARBA00022787"/>
    </source>
</evidence>
<dbReference type="PANTHER" id="PTHR10689">
    <property type="entry name" value="MICROSOMAL GLUTATHIONE S-TRANSFERASE 1"/>
    <property type="match status" value="1"/>
</dbReference>
<dbReference type="FunFam" id="1.20.120.550:FF:000002">
    <property type="entry name" value="Microsomal glutathione S-transferase 1"/>
    <property type="match status" value="1"/>
</dbReference>
<keyword evidence="19" id="KW-1185">Reference proteome</keyword>
<evidence type="ECO:0000256" key="17">
    <source>
        <dbReference type="SAM" id="Phobius"/>
    </source>
</evidence>
<feature type="transmembrane region" description="Helical" evidence="17">
    <location>
        <begin position="12"/>
        <end position="30"/>
    </location>
</feature>
<comment type="function">
    <text evidence="1">Conjugation of reduced glutathione to a wide number of exogenous and endogenous hydrophobic electrophiles.</text>
</comment>
<dbReference type="InterPro" id="IPR040162">
    <property type="entry name" value="MGST1-like"/>
</dbReference>
<sequence>MAVIRNDLLAEFAFFSSILVLKMLAMSLLTGRQRFAKKVFANPEDTRGKSAKVKLDDEDVERVRRAHRNDLENILPWFIMTFVWLTTGPSHLLAMILIRTFTLARIMHTLVYAIVPLQPHRAITFFVGYGITGYQAISTLIYYSKFND</sequence>
<protein>
    <recommendedName>
        <fullName evidence="15">Microsomal glutathione S-transferase 1</fullName>
        <ecNumber evidence="5">2.5.1.18</ecNumber>
    </recommendedName>
</protein>
<keyword evidence="13 17" id="KW-0472">Membrane</keyword>
<gene>
    <name evidence="18" type="ORF">PV327_002330</name>
</gene>
<evidence type="ECO:0000256" key="3">
    <source>
        <dbReference type="ARBA" id="ARBA00004477"/>
    </source>
</evidence>
<evidence type="ECO:0000256" key="11">
    <source>
        <dbReference type="ARBA" id="ARBA00022990"/>
    </source>
</evidence>
<evidence type="ECO:0000256" key="2">
    <source>
        <dbReference type="ARBA" id="ARBA00004294"/>
    </source>
</evidence>
<dbReference type="AlphaFoldDB" id="A0AA39FFS2"/>
<keyword evidence="7 17" id="KW-0812">Transmembrane</keyword>
<dbReference type="InterPro" id="IPR023352">
    <property type="entry name" value="MAPEG-like_dom_sf"/>
</dbReference>
<feature type="transmembrane region" description="Helical" evidence="17">
    <location>
        <begin position="122"/>
        <end position="143"/>
    </location>
</feature>
<dbReference type="SUPFAM" id="SSF161084">
    <property type="entry name" value="MAPEG domain-like"/>
    <property type="match status" value="1"/>
</dbReference>
<name>A0AA39FFS2_MICHY</name>
<comment type="catalytic activity">
    <reaction evidence="16">
        <text>RX + glutathione = an S-substituted glutathione + a halide anion + H(+)</text>
        <dbReference type="Rhea" id="RHEA:16437"/>
        <dbReference type="ChEBI" id="CHEBI:15378"/>
        <dbReference type="ChEBI" id="CHEBI:16042"/>
        <dbReference type="ChEBI" id="CHEBI:17792"/>
        <dbReference type="ChEBI" id="CHEBI:57925"/>
        <dbReference type="ChEBI" id="CHEBI:90779"/>
        <dbReference type="EC" id="2.5.1.18"/>
    </reaction>
    <physiologicalReaction direction="left-to-right" evidence="16">
        <dbReference type="Rhea" id="RHEA:16438"/>
    </physiologicalReaction>
</comment>
<keyword evidence="9" id="KW-0256">Endoplasmic reticulum</keyword>
<keyword evidence="11" id="KW-0007">Acetylation</keyword>
<comment type="caution">
    <text evidence="18">The sequence shown here is derived from an EMBL/GenBank/DDBJ whole genome shotgun (WGS) entry which is preliminary data.</text>
</comment>
<comment type="subunit">
    <text evidence="14">Homotrimer; The trimer binds only one molecule of glutathione.</text>
</comment>
<evidence type="ECO:0000313" key="18">
    <source>
        <dbReference type="EMBL" id="KAK0168544.1"/>
    </source>
</evidence>
<evidence type="ECO:0000256" key="16">
    <source>
        <dbReference type="ARBA" id="ARBA00049385"/>
    </source>
</evidence>